<evidence type="ECO:0000256" key="5">
    <source>
        <dbReference type="ARBA" id="ARBA00022490"/>
    </source>
</evidence>
<sequence length="338" mass="36739">MFLNLNYETVEMTIYSHREQLRPQGIINNTSPRPNSSTTVTVNMDPFSAEGELLNIHSAFHSGQYQNVIDFETAALSPENQLPAQVLRLRAQIALGQFDESLAEPSIEEDSPDLSAIRALALQSSGNTDAALQLAQELAENYPENNTVQVLAATVLQAQGHSEDALTLLSKHQGNLEAVSLIVQIHLQQNRTDLAVKEVQAAKRWGQDSLLVNVAESWVGLRVGGESYQSAFYVFEELASAPGTSAPLSIVGQAIAEIHLGRLPEAEAALTAALEKYPTDVELIANSIVLNVLASKQTEDLESRLQQIQPAHPLLADIQEKSEFFDTAAAKFSTKVSS</sequence>
<evidence type="ECO:0000256" key="9">
    <source>
        <dbReference type="ARBA" id="ARBA00023136"/>
    </source>
</evidence>
<keyword evidence="7" id="KW-0653">Protein transport</keyword>
<name>A0A0M8P1C0_9EURO</name>
<evidence type="ECO:0000313" key="11">
    <source>
        <dbReference type="EMBL" id="KOS43128.1"/>
    </source>
</evidence>
<dbReference type="PIRSF" id="PIRSF016478">
    <property type="entry name" value="Coatomer_esu"/>
    <property type="match status" value="1"/>
</dbReference>
<proteinExistence type="inferred from homology"/>
<evidence type="ECO:0000313" key="12">
    <source>
        <dbReference type="Proteomes" id="UP000037696"/>
    </source>
</evidence>
<keyword evidence="8" id="KW-0333">Golgi apparatus</keyword>
<dbReference type="GO" id="GO:0005198">
    <property type="term" value="F:structural molecule activity"/>
    <property type="evidence" value="ECO:0007669"/>
    <property type="project" value="InterPro"/>
</dbReference>
<dbReference type="Pfam" id="PF04733">
    <property type="entry name" value="Coatomer_E"/>
    <property type="match status" value="1"/>
</dbReference>
<evidence type="ECO:0008006" key="13">
    <source>
        <dbReference type="Google" id="ProtNLM"/>
    </source>
</evidence>
<dbReference type="Proteomes" id="UP000037696">
    <property type="component" value="Unassembled WGS sequence"/>
</dbReference>
<keyword evidence="4" id="KW-0813">Transport</keyword>
<evidence type="ECO:0000256" key="2">
    <source>
        <dbReference type="ARBA" id="ARBA00004347"/>
    </source>
</evidence>
<keyword evidence="6" id="KW-0931">ER-Golgi transport</keyword>
<protein>
    <recommendedName>
        <fullName evidence="13">Coatomer subunit epsilon</fullName>
    </recommendedName>
</protein>
<keyword evidence="9" id="KW-0472">Membrane</keyword>
<dbReference type="GO" id="GO:0000139">
    <property type="term" value="C:Golgi membrane"/>
    <property type="evidence" value="ECO:0007669"/>
    <property type="project" value="UniProtKB-SubCell"/>
</dbReference>
<evidence type="ECO:0000256" key="7">
    <source>
        <dbReference type="ARBA" id="ARBA00022927"/>
    </source>
</evidence>
<reference evidence="11 12" key="1">
    <citation type="submission" date="2015-08" db="EMBL/GenBank/DDBJ databases">
        <title>Genome sequencing of Penicillium nordicum.</title>
        <authorList>
            <person name="Nguyen H.D."/>
            <person name="Seifert K.A."/>
        </authorList>
    </citation>
    <scope>NUCLEOTIDE SEQUENCE [LARGE SCALE GENOMIC DNA]</scope>
    <source>
        <strain evidence="11 12">DAOMC 185683</strain>
    </source>
</reference>
<dbReference type="EMBL" id="LHQQ01000088">
    <property type="protein sequence ID" value="KOS43128.1"/>
    <property type="molecule type" value="Genomic_DNA"/>
</dbReference>
<dbReference type="InterPro" id="IPR011990">
    <property type="entry name" value="TPR-like_helical_dom_sf"/>
</dbReference>
<evidence type="ECO:0000256" key="6">
    <source>
        <dbReference type="ARBA" id="ARBA00022892"/>
    </source>
</evidence>
<accession>A0A0M8P1C0</accession>
<comment type="similarity">
    <text evidence="3">Belongs to the COPE family.</text>
</comment>
<gene>
    <name evidence="11" type="ORF">ACN38_g5966</name>
</gene>
<dbReference type="GO" id="GO:0030126">
    <property type="term" value="C:COPI vesicle coat"/>
    <property type="evidence" value="ECO:0007669"/>
    <property type="project" value="TreeGrafter"/>
</dbReference>
<dbReference type="OrthoDB" id="310217at2759"/>
<dbReference type="Gene3D" id="1.25.40.10">
    <property type="entry name" value="Tetratricopeptide repeat domain"/>
    <property type="match status" value="1"/>
</dbReference>
<dbReference type="SUPFAM" id="SSF48452">
    <property type="entry name" value="TPR-like"/>
    <property type="match status" value="1"/>
</dbReference>
<dbReference type="GO" id="GO:0015031">
    <property type="term" value="P:protein transport"/>
    <property type="evidence" value="ECO:0007669"/>
    <property type="project" value="UniProtKB-KW"/>
</dbReference>
<dbReference type="STRING" id="229535.A0A0M8P1C0"/>
<dbReference type="InterPro" id="IPR006822">
    <property type="entry name" value="Coatomer_esu"/>
</dbReference>
<dbReference type="PANTHER" id="PTHR10805">
    <property type="entry name" value="COATOMER SUBUNIT EPSILON"/>
    <property type="match status" value="1"/>
</dbReference>
<keyword evidence="12" id="KW-1185">Reference proteome</keyword>
<keyword evidence="5" id="KW-0963">Cytoplasm</keyword>
<dbReference type="AlphaFoldDB" id="A0A0M8P1C0"/>
<dbReference type="PANTHER" id="PTHR10805:SF0">
    <property type="entry name" value="COATOMER SUBUNIT EPSILON"/>
    <property type="match status" value="1"/>
</dbReference>
<keyword evidence="10" id="KW-0968">Cytoplasmic vesicle</keyword>
<evidence type="ECO:0000256" key="10">
    <source>
        <dbReference type="ARBA" id="ARBA00023329"/>
    </source>
</evidence>
<evidence type="ECO:0000256" key="1">
    <source>
        <dbReference type="ARBA" id="ARBA00004255"/>
    </source>
</evidence>
<evidence type="ECO:0000256" key="4">
    <source>
        <dbReference type="ARBA" id="ARBA00022448"/>
    </source>
</evidence>
<comment type="subcellular location">
    <subcellularLocation>
        <location evidence="2">Cytoplasmic vesicle</location>
        <location evidence="2">COPI-coated vesicle membrane</location>
        <topology evidence="2">Peripheral membrane protein</topology>
        <orientation evidence="2">Cytoplasmic side</orientation>
    </subcellularLocation>
    <subcellularLocation>
        <location evidence="1">Golgi apparatus membrane</location>
        <topology evidence="1">Peripheral membrane protein</topology>
        <orientation evidence="1">Cytoplasmic side</orientation>
    </subcellularLocation>
</comment>
<evidence type="ECO:0000256" key="3">
    <source>
        <dbReference type="ARBA" id="ARBA00008827"/>
    </source>
</evidence>
<organism evidence="11 12">
    <name type="scientific">Penicillium nordicum</name>
    <dbReference type="NCBI Taxonomy" id="229535"/>
    <lineage>
        <taxon>Eukaryota</taxon>
        <taxon>Fungi</taxon>
        <taxon>Dikarya</taxon>
        <taxon>Ascomycota</taxon>
        <taxon>Pezizomycotina</taxon>
        <taxon>Eurotiomycetes</taxon>
        <taxon>Eurotiomycetidae</taxon>
        <taxon>Eurotiales</taxon>
        <taxon>Aspergillaceae</taxon>
        <taxon>Penicillium</taxon>
    </lineage>
</organism>
<dbReference type="GO" id="GO:0006888">
    <property type="term" value="P:endoplasmic reticulum to Golgi vesicle-mediated transport"/>
    <property type="evidence" value="ECO:0007669"/>
    <property type="project" value="TreeGrafter"/>
</dbReference>
<dbReference type="GO" id="GO:0006890">
    <property type="term" value="P:retrograde vesicle-mediated transport, Golgi to endoplasmic reticulum"/>
    <property type="evidence" value="ECO:0007669"/>
    <property type="project" value="InterPro"/>
</dbReference>
<evidence type="ECO:0000256" key="8">
    <source>
        <dbReference type="ARBA" id="ARBA00023034"/>
    </source>
</evidence>
<dbReference type="GO" id="GO:0006891">
    <property type="term" value="P:intra-Golgi vesicle-mediated transport"/>
    <property type="evidence" value="ECO:0007669"/>
    <property type="project" value="TreeGrafter"/>
</dbReference>
<comment type="caution">
    <text evidence="11">The sequence shown here is derived from an EMBL/GenBank/DDBJ whole genome shotgun (WGS) entry which is preliminary data.</text>
</comment>